<accession>A0ABV7QZG0</accession>
<dbReference type="Proteomes" id="UP001595721">
    <property type="component" value="Unassembled WGS sequence"/>
</dbReference>
<evidence type="ECO:0000313" key="2">
    <source>
        <dbReference type="Proteomes" id="UP001595721"/>
    </source>
</evidence>
<dbReference type="EMBL" id="JBHRXJ010000001">
    <property type="protein sequence ID" value="MFC3526722.1"/>
    <property type="molecule type" value="Genomic_DNA"/>
</dbReference>
<organism evidence="1 2">
    <name type="scientific">Paracoccus mangrovi</name>
    <dbReference type="NCBI Taxonomy" id="1715645"/>
    <lineage>
        <taxon>Bacteria</taxon>
        <taxon>Pseudomonadati</taxon>
        <taxon>Pseudomonadota</taxon>
        <taxon>Alphaproteobacteria</taxon>
        <taxon>Rhodobacterales</taxon>
        <taxon>Paracoccaceae</taxon>
        <taxon>Paracoccus</taxon>
    </lineage>
</organism>
<comment type="caution">
    <text evidence="1">The sequence shown here is derived from an EMBL/GenBank/DDBJ whole genome shotgun (WGS) entry which is preliminary data.</text>
</comment>
<gene>
    <name evidence="1" type="ORF">ACFOMH_00960</name>
</gene>
<evidence type="ECO:0000313" key="1">
    <source>
        <dbReference type="EMBL" id="MFC3526722.1"/>
    </source>
</evidence>
<protein>
    <submittedName>
        <fullName evidence="1">Uncharacterized protein</fullName>
    </submittedName>
</protein>
<name>A0ABV7QZG0_9RHOB</name>
<sequence>MNSTGRRVAAVPDMVNCARSRFGTHTLRFYAPAGRPAASQVLMPQSRISIKVQGKYCAMVAGRKCSDDFRVSDAPPQGHLAQHMQGSARHLVAARRRNCAAMHAQRAGTPSATGMPWRDEAKRFACMAAKADRPTTGVAFRKYLNNQI</sequence>
<dbReference type="RefSeq" id="WP_377742034.1">
    <property type="nucleotide sequence ID" value="NZ_JBHRXJ010000001.1"/>
</dbReference>
<proteinExistence type="predicted"/>
<keyword evidence="2" id="KW-1185">Reference proteome</keyword>
<reference evidence="2" key="1">
    <citation type="journal article" date="2019" name="Int. J. Syst. Evol. Microbiol.">
        <title>The Global Catalogue of Microorganisms (GCM) 10K type strain sequencing project: providing services to taxonomists for standard genome sequencing and annotation.</title>
        <authorList>
            <consortium name="The Broad Institute Genomics Platform"/>
            <consortium name="The Broad Institute Genome Sequencing Center for Infectious Disease"/>
            <person name="Wu L."/>
            <person name="Ma J."/>
        </authorList>
    </citation>
    <scope>NUCLEOTIDE SEQUENCE [LARGE SCALE GENOMIC DNA]</scope>
    <source>
        <strain evidence="2">KCTC 42899</strain>
    </source>
</reference>